<evidence type="ECO:0000259" key="5">
    <source>
        <dbReference type="SMART" id="SM00642"/>
    </source>
</evidence>
<name>A0A449B2L4_9BACT</name>
<evidence type="ECO:0000313" key="7">
    <source>
        <dbReference type="Proteomes" id="UP000290985"/>
    </source>
</evidence>
<evidence type="ECO:0000256" key="2">
    <source>
        <dbReference type="RuleBase" id="RU003615"/>
    </source>
</evidence>
<dbReference type="SUPFAM" id="SSF51445">
    <property type="entry name" value="(Trans)glycosidases"/>
    <property type="match status" value="1"/>
</dbReference>
<protein>
    <recommendedName>
        <fullName evidence="3">Alpha-amylase</fullName>
        <ecNumber evidence="3">3.2.1.1</ecNumber>
    </recommendedName>
</protein>
<evidence type="ECO:0000313" key="6">
    <source>
        <dbReference type="EMBL" id="VEU74774.1"/>
    </source>
</evidence>
<dbReference type="OrthoDB" id="9805159at2"/>
<dbReference type="InterPro" id="IPR017853">
    <property type="entry name" value="GH"/>
</dbReference>
<dbReference type="RefSeq" id="WP_129725575.1">
    <property type="nucleotide sequence ID" value="NZ_LR215036.1"/>
</dbReference>
<sequence>MKLKKLKWLFLITPLLTISSAACVNFTDDSTKSKWGEEKYARNYGQHLSYIEDANNAKFIAPFKQENKSNTVYQLTVYSFADGNDDGIGDFIGLKENLNYFVNLGINTLYLSPIHPASSYHGYDVIDYLDVAPELGGKEAFEEFLVEAHKKGIKVILDSVFNHTSYEHPWFQKALQGDPKYQGYYYFLPENVDQNTPGLGIDNDWIRGIFKNLKDKKATNKKYVAEFWAGMPDLNLNNPEVKKELDAIQQYWSKLGVDGFRYDAFYHFFDSKNPYKDKSNGNTKINDIFASLRKASEKAYEDKQPRSSTTPIMFGEWWKSPTESLIYTNKKFNGLDSVIDGSHWKHQIDVGIKFDEEKSLLKKIQENNSTWMPFLDNHDVERWINSVRLGNIANGKNIYTDEPLNELDKSLLDYGLTSLLSRSGSPILYDGMELNMHGGPKGKGDNLVREAFPWKNKDKQVDFYELRSGEKDTRIYLNLSKNEQKIEDAIMDPNSTYSLVSKLNKIRNDYDFVPSQDPNTVANPSDVIEDGTLKGLKFVSNMSLRTNSKGDYLLYVFDWGKINSSFKLKDNFNIEKVLIQKNAKIDVTTKNVELKGIGGLAVIKIKKVN</sequence>
<reference evidence="6 7" key="1">
    <citation type="submission" date="2019-01" db="EMBL/GenBank/DDBJ databases">
        <authorList>
            <consortium name="Pathogen Informatics"/>
        </authorList>
    </citation>
    <scope>NUCLEOTIDE SEQUENCE [LARGE SCALE GENOMIC DNA]</scope>
    <source>
        <strain evidence="6 7">NCTC10181</strain>
    </source>
</reference>
<evidence type="ECO:0000256" key="3">
    <source>
        <dbReference type="RuleBase" id="RU361134"/>
    </source>
</evidence>
<proteinExistence type="inferred from homology"/>
<feature type="chain" id="PRO_5019048925" description="Alpha-amylase" evidence="4">
    <location>
        <begin position="22"/>
        <end position="609"/>
    </location>
</feature>
<keyword evidence="3" id="KW-0119">Carbohydrate metabolism</keyword>
<dbReference type="Proteomes" id="UP000290985">
    <property type="component" value="Chromosome"/>
</dbReference>
<keyword evidence="7" id="KW-1185">Reference proteome</keyword>
<dbReference type="PRINTS" id="PR00110">
    <property type="entry name" value="ALPHAAMYLASE"/>
</dbReference>
<dbReference type="InterPro" id="IPR006047">
    <property type="entry name" value="GH13_cat_dom"/>
</dbReference>
<gene>
    <name evidence="6" type="ORF">NCTC10181_00636</name>
</gene>
<comment type="catalytic activity">
    <reaction evidence="3">
        <text>Endohydrolysis of (1-&gt;4)-alpha-D-glucosidic linkages in polysaccharides containing three or more (1-&gt;4)-alpha-linked D-glucose units.</text>
        <dbReference type="EC" id="3.2.1.1"/>
    </reaction>
</comment>
<dbReference type="PROSITE" id="PS51257">
    <property type="entry name" value="PROKAR_LIPOPROTEIN"/>
    <property type="match status" value="1"/>
</dbReference>
<dbReference type="AlphaFoldDB" id="A0A449B2L4"/>
<dbReference type="SMART" id="SM00642">
    <property type="entry name" value="Aamy"/>
    <property type="match status" value="1"/>
</dbReference>
<keyword evidence="3 6" id="KW-0326">Glycosidase</keyword>
<feature type="signal peptide" evidence="4">
    <location>
        <begin position="1"/>
        <end position="21"/>
    </location>
</feature>
<dbReference type="Gene3D" id="3.90.400.10">
    <property type="entry name" value="Oligo-1,6-glucosidase, Domain 2"/>
    <property type="match status" value="1"/>
</dbReference>
<comment type="similarity">
    <text evidence="1 2">Belongs to the glycosyl hydrolase 13 family.</text>
</comment>
<dbReference type="Gene3D" id="3.20.20.80">
    <property type="entry name" value="Glycosidases"/>
    <property type="match status" value="1"/>
</dbReference>
<dbReference type="Pfam" id="PF00128">
    <property type="entry name" value="Alpha-amylase"/>
    <property type="match status" value="1"/>
</dbReference>
<feature type="domain" description="Glycosyl hydrolase family 13 catalytic" evidence="5">
    <location>
        <begin position="74"/>
        <end position="474"/>
    </location>
</feature>
<dbReference type="GO" id="GO:0043169">
    <property type="term" value="F:cation binding"/>
    <property type="evidence" value="ECO:0007669"/>
    <property type="project" value="InterPro"/>
</dbReference>
<dbReference type="GO" id="GO:0004556">
    <property type="term" value="F:alpha-amylase activity"/>
    <property type="evidence" value="ECO:0007669"/>
    <property type="project" value="UniProtKB-UniRule"/>
</dbReference>
<dbReference type="GO" id="GO:0005975">
    <property type="term" value="P:carbohydrate metabolic process"/>
    <property type="evidence" value="ECO:0007669"/>
    <property type="project" value="InterPro"/>
</dbReference>
<dbReference type="EC" id="3.2.1.1" evidence="3"/>
<organism evidence="6 7">
    <name type="scientific">Mycoplasmopsis citelli</name>
    <dbReference type="NCBI Taxonomy" id="171281"/>
    <lineage>
        <taxon>Bacteria</taxon>
        <taxon>Bacillati</taxon>
        <taxon>Mycoplasmatota</taxon>
        <taxon>Mycoplasmoidales</taxon>
        <taxon>Metamycoplasmataceae</taxon>
        <taxon>Mycoplasmopsis</taxon>
    </lineage>
</organism>
<dbReference type="EMBL" id="LR215036">
    <property type="protein sequence ID" value="VEU74774.1"/>
    <property type="molecule type" value="Genomic_DNA"/>
</dbReference>
<dbReference type="InterPro" id="IPR006046">
    <property type="entry name" value="Alpha_amylase"/>
</dbReference>
<evidence type="ECO:0000256" key="1">
    <source>
        <dbReference type="ARBA" id="ARBA00008061"/>
    </source>
</evidence>
<evidence type="ECO:0000256" key="4">
    <source>
        <dbReference type="SAM" id="SignalP"/>
    </source>
</evidence>
<dbReference type="KEGG" id="mcit:NCTC10181_00636"/>
<dbReference type="PANTHER" id="PTHR10357">
    <property type="entry name" value="ALPHA-AMYLASE FAMILY MEMBER"/>
    <property type="match status" value="1"/>
</dbReference>
<accession>A0A449B2L4</accession>
<keyword evidence="4" id="KW-0732">Signal</keyword>
<dbReference type="InterPro" id="IPR045857">
    <property type="entry name" value="O16G_dom_2"/>
</dbReference>
<keyword evidence="3 6" id="KW-0378">Hydrolase</keyword>